<sequence>MSSKWFSKSVLFLINLSSYSRFGTSSLIWASIDAIFCKYATAQNYRKITLRYYCFSQ</sequence>
<evidence type="ECO:0000313" key="3">
    <source>
        <dbReference type="EnsemblPlants" id="PAC:32965631.CDS.1"/>
    </source>
</evidence>
<dbReference type="EMBL" id="ABEU02000008">
    <property type="protein sequence ID" value="PNR49416.1"/>
    <property type="molecule type" value="Genomic_DNA"/>
</dbReference>
<reference evidence="3" key="3">
    <citation type="submission" date="2020-12" db="UniProtKB">
        <authorList>
            <consortium name="EnsemblPlants"/>
        </authorList>
    </citation>
    <scope>IDENTIFICATION</scope>
</reference>
<reference evidence="1 4" key="1">
    <citation type="journal article" date="2008" name="Science">
        <title>The Physcomitrella genome reveals evolutionary insights into the conquest of land by plants.</title>
        <authorList>
            <person name="Rensing S."/>
            <person name="Lang D."/>
            <person name="Zimmer A."/>
            <person name="Terry A."/>
            <person name="Salamov A."/>
            <person name="Shapiro H."/>
            <person name="Nishiyama T."/>
            <person name="Perroud P.-F."/>
            <person name="Lindquist E."/>
            <person name="Kamisugi Y."/>
            <person name="Tanahashi T."/>
            <person name="Sakakibara K."/>
            <person name="Fujita T."/>
            <person name="Oishi K."/>
            <person name="Shin-I T."/>
            <person name="Kuroki Y."/>
            <person name="Toyoda A."/>
            <person name="Suzuki Y."/>
            <person name="Hashimoto A."/>
            <person name="Yamaguchi K."/>
            <person name="Sugano A."/>
            <person name="Kohara Y."/>
            <person name="Fujiyama A."/>
            <person name="Anterola A."/>
            <person name="Aoki S."/>
            <person name="Ashton N."/>
            <person name="Barbazuk W.B."/>
            <person name="Barker E."/>
            <person name="Bennetzen J."/>
            <person name="Bezanilla M."/>
            <person name="Blankenship R."/>
            <person name="Cho S.H."/>
            <person name="Dutcher S."/>
            <person name="Estelle M."/>
            <person name="Fawcett J.A."/>
            <person name="Gundlach H."/>
            <person name="Hanada K."/>
            <person name="Heyl A."/>
            <person name="Hicks K.A."/>
            <person name="Hugh J."/>
            <person name="Lohr M."/>
            <person name="Mayer K."/>
            <person name="Melkozernov A."/>
            <person name="Murata T."/>
            <person name="Nelson D."/>
            <person name="Pils B."/>
            <person name="Prigge M."/>
            <person name="Reiss B."/>
            <person name="Renner T."/>
            <person name="Rombauts S."/>
            <person name="Rushton P."/>
            <person name="Sanderfoot A."/>
            <person name="Schween G."/>
            <person name="Shiu S.-H."/>
            <person name="Stueber K."/>
            <person name="Theodoulou F.L."/>
            <person name="Tu H."/>
            <person name="Van de Peer Y."/>
            <person name="Verrier P.J."/>
            <person name="Waters E."/>
            <person name="Wood A."/>
            <person name="Yang L."/>
            <person name="Cove D."/>
            <person name="Cuming A."/>
            <person name="Hasebe M."/>
            <person name="Lucas S."/>
            <person name="Mishler D.B."/>
            <person name="Reski R."/>
            <person name="Grigoriev I."/>
            <person name="Quatrano R.S."/>
            <person name="Boore J.L."/>
        </authorList>
    </citation>
    <scope>NUCLEOTIDE SEQUENCE [LARGE SCALE GENOMIC DNA]</scope>
    <source>
        <strain evidence="3 4">cv. Gransden 2004</strain>
    </source>
</reference>
<dbReference type="InParanoid" id="A0A2K1K6L0"/>
<organism evidence="1">
    <name type="scientific">Physcomitrium patens</name>
    <name type="common">Spreading-leaved earth moss</name>
    <name type="synonym">Physcomitrella patens</name>
    <dbReference type="NCBI Taxonomy" id="3218"/>
    <lineage>
        <taxon>Eukaryota</taxon>
        <taxon>Viridiplantae</taxon>
        <taxon>Streptophyta</taxon>
        <taxon>Embryophyta</taxon>
        <taxon>Bryophyta</taxon>
        <taxon>Bryophytina</taxon>
        <taxon>Bryopsida</taxon>
        <taxon>Funariidae</taxon>
        <taxon>Funariales</taxon>
        <taxon>Funariaceae</taxon>
        <taxon>Physcomitrium</taxon>
    </lineage>
</organism>
<keyword evidence="4" id="KW-1185">Reference proteome</keyword>
<dbReference type="Proteomes" id="UP000006727">
    <property type="component" value="Chromosome 8"/>
</dbReference>
<dbReference type="EnsemblPlants" id="Pp3c8_8510V3.1">
    <property type="protein sequence ID" value="PAC:32965646.CDS.1"/>
    <property type="gene ID" value="Pp3c8_8510"/>
</dbReference>
<evidence type="ECO:0000313" key="4">
    <source>
        <dbReference type="Proteomes" id="UP000006727"/>
    </source>
</evidence>
<protein>
    <submittedName>
        <fullName evidence="1 3">Uncharacterized protein</fullName>
    </submittedName>
</protein>
<name>A0A2K1K6L0_PHYPA</name>
<evidence type="ECO:0000313" key="1">
    <source>
        <dbReference type="EMBL" id="PNR49416.1"/>
    </source>
</evidence>
<evidence type="ECO:0000313" key="2">
    <source>
        <dbReference type="EMBL" id="PNR49424.1"/>
    </source>
</evidence>
<dbReference type="EMBL" id="ABEU02000008">
    <property type="protein sequence ID" value="PNR49424.1"/>
    <property type="molecule type" value="Genomic_DNA"/>
</dbReference>
<gene>
    <name evidence="1" type="ORF">PHYPA_011312</name>
    <name evidence="2" type="ORF">PHYPA_011320</name>
</gene>
<dbReference type="Gramene" id="Pp3c8_8910V3.1">
    <property type="protein sequence ID" value="PAC:32965631.CDS.1"/>
    <property type="gene ID" value="Pp3c8_8910"/>
</dbReference>
<accession>A0A2K1K6L0</accession>
<dbReference type="EnsemblPlants" id="Pp3c8_8910V3.1">
    <property type="protein sequence ID" value="PAC:32965631.CDS.1"/>
    <property type="gene ID" value="Pp3c8_8910"/>
</dbReference>
<reference evidence="1 4" key="2">
    <citation type="journal article" date="2018" name="Plant J.">
        <title>The Physcomitrella patens chromosome-scale assembly reveals moss genome structure and evolution.</title>
        <authorList>
            <person name="Lang D."/>
            <person name="Ullrich K.K."/>
            <person name="Murat F."/>
            <person name="Fuchs J."/>
            <person name="Jenkins J."/>
            <person name="Haas F.B."/>
            <person name="Piednoel M."/>
            <person name="Gundlach H."/>
            <person name="Van Bel M."/>
            <person name="Meyberg R."/>
            <person name="Vives C."/>
            <person name="Morata J."/>
            <person name="Symeonidi A."/>
            <person name="Hiss M."/>
            <person name="Muchero W."/>
            <person name="Kamisugi Y."/>
            <person name="Saleh O."/>
            <person name="Blanc G."/>
            <person name="Decker E.L."/>
            <person name="van Gessel N."/>
            <person name="Grimwood J."/>
            <person name="Hayes R.D."/>
            <person name="Graham S.W."/>
            <person name="Gunter L.E."/>
            <person name="McDaniel S.F."/>
            <person name="Hoernstein S.N.W."/>
            <person name="Larsson A."/>
            <person name="Li F.W."/>
            <person name="Perroud P.F."/>
            <person name="Phillips J."/>
            <person name="Ranjan P."/>
            <person name="Rokshar D.S."/>
            <person name="Rothfels C.J."/>
            <person name="Schneider L."/>
            <person name="Shu S."/>
            <person name="Stevenson D.W."/>
            <person name="Thummler F."/>
            <person name="Tillich M."/>
            <person name="Villarreal Aguilar J.C."/>
            <person name="Widiez T."/>
            <person name="Wong G.K."/>
            <person name="Wymore A."/>
            <person name="Zhang Y."/>
            <person name="Zimmer A.D."/>
            <person name="Quatrano R.S."/>
            <person name="Mayer K.F.X."/>
            <person name="Goodstein D."/>
            <person name="Casacuberta J.M."/>
            <person name="Vandepoele K."/>
            <person name="Reski R."/>
            <person name="Cuming A.C."/>
            <person name="Tuskan G.A."/>
            <person name="Maumus F."/>
            <person name="Salse J."/>
            <person name="Schmutz J."/>
            <person name="Rensing S.A."/>
        </authorList>
    </citation>
    <scope>NUCLEOTIDE SEQUENCE [LARGE SCALE GENOMIC DNA]</scope>
    <source>
        <strain evidence="3 4">cv. Gransden 2004</strain>
    </source>
</reference>
<proteinExistence type="predicted"/>
<dbReference type="AlphaFoldDB" id="A0A2K1K6L0"/>
<dbReference type="Gramene" id="Pp3c8_8510V3.1">
    <property type="protein sequence ID" value="PAC:32965646.CDS.1"/>
    <property type="gene ID" value="Pp3c8_8510"/>
</dbReference>